<comment type="subunit">
    <text evidence="7">Component of the RNA polymerase III (Pol III) complex consisting of 17 subunits.</text>
</comment>
<comment type="function">
    <text evidence="7">DNA-dependent RNA polymerase catalyzes the transcription of DNA into RNA using the four ribonucleoside triphosphates as substrates. Specific core component of RNA polymerase III which synthesizes small RNAs, such as 5S rRNA and tRNAs.</text>
</comment>
<accession>W9RZG4</accession>
<reference evidence="13" key="1">
    <citation type="submission" date="2013-01" db="EMBL/GenBank/DDBJ databases">
        <title>Draft Genome Sequence of a Mulberry Tree, Morus notabilis C.K. Schneid.</title>
        <authorList>
            <person name="He N."/>
            <person name="Zhao S."/>
        </authorList>
    </citation>
    <scope>NUCLEOTIDE SEQUENCE</scope>
</reference>
<feature type="domain" description="DNA-directed RNA polymerase III subunit RPC3 winged-helix" evidence="11">
    <location>
        <begin position="368"/>
        <end position="425"/>
    </location>
</feature>
<evidence type="ECO:0000256" key="6">
    <source>
        <dbReference type="ARBA" id="ARBA00023242"/>
    </source>
</evidence>
<dbReference type="Pfam" id="PF22536">
    <property type="entry name" value="WHD_POLR3C"/>
    <property type="match status" value="1"/>
</dbReference>
<dbReference type="InterPro" id="IPR039748">
    <property type="entry name" value="RPC3"/>
</dbReference>
<gene>
    <name evidence="12" type="ORF">L484_006499</name>
</gene>
<dbReference type="Gene3D" id="1.10.10.10">
    <property type="entry name" value="Winged helix-like DNA-binding domain superfamily/Winged helix DNA-binding domain"/>
    <property type="match status" value="3"/>
</dbReference>
<dbReference type="eggNOG" id="KOG2587">
    <property type="taxonomic scope" value="Eukaryota"/>
</dbReference>
<dbReference type="InterPro" id="IPR055207">
    <property type="entry name" value="POLR3C_WHD"/>
</dbReference>
<evidence type="ECO:0000256" key="7">
    <source>
        <dbReference type="RuleBase" id="RU367076"/>
    </source>
</evidence>
<dbReference type="Proteomes" id="UP000030645">
    <property type="component" value="Unassembled WGS sequence"/>
</dbReference>
<dbReference type="Pfam" id="PF05645">
    <property type="entry name" value="RNA_pol_Rpc82"/>
    <property type="match status" value="1"/>
</dbReference>
<dbReference type="AlphaFoldDB" id="W9RZG4"/>
<proteinExistence type="inferred from homology"/>
<evidence type="ECO:0000256" key="3">
    <source>
        <dbReference type="ARBA" id="ARBA00016689"/>
    </source>
</evidence>
<dbReference type="STRING" id="981085.W9RZG4"/>
<evidence type="ECO:0000256" key="4">
    <source>
        <dbReference type="ARBA" id="ARBA00022478"/>
    </source>
</evidence>
<evidence type="ECO:0000256" key="8">
    <source>
        <dbReference type="SAM" id="MobiDB-lite"/>
    </source>
</evidence>
<evidence type="ECO:0000259" key="11">
    <source>
        <dbReference type="Pfam" id="PF22536"/>
    </source>
</evidence>
<dbReference type="GO" id="GO:0005666">
    <property type="term" value="C:RNA polymerase III complex"/>
    <property type="evidence" value="ECO:0007669"/>
    <property type="project" value="UniProtKB-UniRule"/>
</dbReference>
<keyword evidence="6 7" id="KW-0539">Nucleus</keyword>
<feature type="region of interest" description="Disordered" evidence="8">
    <location>
        <begin position="216"/>
        <end position="245"/>
    </location>
</feature>
<dbReference type="FunFam" id="1.10.10.10:FF:000218">
    <property type="entry name" value="DNA-directed RNA polymerase III subunit RPC3"/>
    <property type="match status" value="1"/>
</dbReference>
<dbReference type="GO" id="GO:0003697">
    <property type="term" value="F:single-stranded DNA binding"/>
    <property type="evidence" value="ECO:0007669"/>
    <property type="project" value="UniProtKB-UniRule"/>
</dbReference>
<dbReference type="PANTHER" id="PTHR12949">
    <property type="entry name" value="RNA POLYMERASE III DNA DIRECTED -RELATED"/>
    <property type="match status" value="1"/>
</dbReference>
<keyword evidence="4 7" id="KW-0240">DNA-directed RNA polymerase</keyword>
<organism evidence="12 13">
    <name type="scientific">Morus notabilis</name>
    <dbReference type="NCBI Taxonomy" id="981085"/>
    <lineage>
        <taxon>Eukaryota</taxon>
        <taxon>Viridiplantae</taxon>
        <taxon>Streptophyta</taxon>
        <taxon>Embryophyta</taxon>
        <taxon>Tracheophyta</taxon>
        <taxon>Spermatophyta</taxon>
        <taxon>Magnoliopsida</taxon>
        <taxon>eudicotyledons</taxon>
        <taxon>Gunneridae</taxon>
        <taxon>Pentapetalae</taxon>
        <taxon>rosids</taxon>
        <taxon>fabids</taxon>
        <taxon>Rosales</taxon>
        <taxon>Moraceae</taxon>
        <taxon>Moreae</taxon>
        <taxon>Morus</taxon>
    </lineage>
</organism>
<evidence type="ECO:0000259" key="10">
    <source>
        <dbReference type="Pfam" id="PF08221"/>
    </source>
</evidence>
<evidence type="ECO:0000313" key="13">
    <source>
        <dbReference type="Proteomes" id="UP000030645"/>
    </source>
</evidence>
<keyword evidence="5 7" id="KW-0804">Transcription</keyword>
<dbReference type="PANTHER" id="PTHR12949:SF0">
    <property type="entry name" value="DNA-DIRECTED RNA POLYMERASE III SUBUNIT RPC3"/>
    <property type="match status" value="1"/>
</dbReference>
<evidence type="ECO:0000256" key="2">
    <source>
        <dbReference type="ARBA" id="ARBA00007206"/>
    </source>
</evidence>
<name>W9RZG4_9ROSA</name>
<dbReference type="InterPro" id="IPR013197">
    <property type="entry name" value="RNA_pol_III_RPC82-rel_HTH"/>
</dbReference>
<dbReference type="GO" id="GO:0006351">
    <property type="term" value="P:DNA-templated transcription"/>
    <property type="evidence" value="ECO:0007669"/>
    <property type="project" value="InterPro"/>
</dbReference>
<evidence type="ECO:0000259" key="9">
    <source>
        <dbReference type="Pfam" id="PF05645"/>
    </source>
</evidence>
<feature type="domain" description="RNA polymerase III subunit RPC82-related helix-turn-helix" evidence="10">
    <location>
        <begin position="10"/>
        <end position="65"/>
    </location>
</feature>
<evidence type="ECO:0000313" key="12">
    <source>
        <dbReference type="EMBL" id="EXC19135.1"/>
    </source>
</evidence>
<dbReference type="InterPro" id="IPR036388">
    <property type="entry name" value="WH-like_DNA-bd_sf"/>
</dbReference>
<comment type="similarity">
    <text evidence="2 7">Belongs to the eukaryotic RPC3/POLR3C RNA polymerase subunit family.</text>
</comment>
<comment type="subcellular location">
    <subcellularLocation>
        <location evidence="1 7">Nucleus</location>
    </subcellularLocation>
</comment>
<sequence>MATPYGIKFAVHLITSHFGNLVANVCENLLRKGPLTLQQLIRFTELTPLQIKNSLLILIQHNCVQPFSSEQIGAGGNEVKVTQYLVLFDNILHRLRFPKFLEIVSEELDKNCGEILEGLLQHGRLTLEQIYERARDNAVQDAVRESFQKLLNSRFVERCPAPEPFVEPSTIKSSNKRGAKSAKLDEVSETEEQRVLAAAASLDTLRFSILTPSGTEFDEDKKDGDSSSSMGVGEKRKHGAADSDDAFGSNENEVILWRANFEEFTRYLRHKACIENVRARLDVGAATVLKAMLDATRSAEKKVKTENSVSLSMDTIFEEVMKSEAGRSLTLDRVRASLVQLGCSSSGTDDTYSIDLKQIIELAQKEEVESIVLRRYGRDAYRMFRLLSKAGLLQETDKIADMTFVEKKEAPKILGKLWKDEYLHMEVEYFNLLIKFTLSSNMAICDVVDKPRLTLSGMSDLVLMDQNKEIVNKFVVDRNTTFYLWKVNKPILWQHVLDEMYHAALNLSLRVIHELDQKKELLTIPPEKRTGPLEKEFKRLKNAKFFLESSLMKLDDALMLFRHF</sequence>
<dbReference type="InterPro" id="IPR008806">
    <property type="entry name" value="RNA_pol_III_Rpc82_C"/>
</dbReference>
<keyword evidence="13" id="KW-1185">Reference proteome</keyword>
<dbReference type="EMBL" id="KE345856">
    <property type="protein sequence ID" value="EXC19135.1"/>
    <property type="molecule type" value="Genomic_DNA"/>
</dbReference>
<dbReference type="FunFam" id="1.10.10.10:FF:000515">
    <property type="entry name" value="DNA-directed RNA polymerase III subunit rpc3"/>
    <property type="match status" value="1"/>
</dbReference>
<protein>
    <recommendedName>
        <fullName evidence="3 7">DNA-directed RNA polymerase III subunit RPC3</fullName>
        <shortName evidence="7">RNA polymerase III subunit C3</shortName>
    </recommendedName>
</protein>
<feature type="domain" description="RNA polymerase III Rpc82 C -terminal" evidence="9">
    <location>
        <begin position="145"/>
        <end position="331"/>
    </location>
</feature>
<evidence type="ECO:0000256" key="1">
    <source>
        <dbReference type="ARBA" id="ARBA00004123"/>
    </source>
</evidence>
<feature type="region of interest" description="Disordered" evidence="8">
    <location>
        <begin position="166"/>
        <end position="186"/>
    </location>
</feature>
<evidence type="ECO:0000256" key="5">
    <source>
        <dbReference type="ARBA" id="ARBA00023163"/>
    </source>
</evidence>
<dbReference type="Pfam" id="PF08221">
    <property type="entry name" value="HTH_9"/>
    <property type="match status" value="1"/>
</dbReference>